<dbReference type="Proteomes" id="UP001054945">
    <property type="component" value="Unassembled WGS sequence"/>
</dbReference>
<dbReference type="Pfam" id="PF02210">
    <property type="entry name" value="Laminin_G_2"/>
    <property type="match status" value="1"/>
</dbReference>
<evidence type="ECO:0000259" key="3">
    <source>
        <dbReference type="SMART" id="SM00210"/>
    </source>
</evidence>
<feature type="domain" description="Thrombospondin-like N-terminal" evidence="3">
    <location>
        <begin position="18"/>
        <end position="202"/>
    </location>
</feature>
<feature type="compositionally biased region" description="Basic and acidic residues" evidence="2">
    <location>
        <begin position="301"/>
        <end position="311"/>
    </location>
</feature>
<keyword evidence="5" id="KW-1185">Reference proteome</keyword>
<dbReference type="CDD" id="cd00110">
    <property type="entry name" value="LamG"/>
    <property type="match status" value="1"/>
</dbReference>
<dbReference type="InterPro" id="IPR048287">
    <property type="entry name" value="TSPN-like_N"/>
</dbReference>
<feature type="region of interest" description="Disordered" evidence="2">
    <location>
        <begin position="224"/>
        <end position="311"/>
    </location>
</feature>
<keyword evidence="4" id="KW-0176">Collagen</keyword>
<feature type="compositionally biased region" description="Polar residues" evidence="2">
    <location>
        <begin position="265"/>
        <end position="278"/>
    </location>
</feature>
<organism evidence="4 5">
    <name type="scientific">Caerostris extrusa</name>
    <name type="common">Bark spider</name>
    <name type="synonym">Caerostris bankana</name>
    <dbReference type="NCBI Taxonomy" id="172846"/>
    <lineage>
        <taxon>Eukaryota</taxon>
        <taxon>Metazoa</taxon>
        <taxon>Ecdysozoa</taxon>
        <taxon>Arthropoda</taxon>
        <taxon>Chelicerata</taxon>
        <taxon>Arachnida</taxon>
        <taxon>Araneae</taxon>
        <taxon>Araneomorphae</taxon>
        <taxon>Entelegynae</taxon>
        <taxon>Araneoidea</taxon>
        <taxon>Araneidae</taxon>
        <taxon>Caerostris</taxon>
    </lineage>
</organism>
<comment type="caution">
    <text evidence="4">The sequence shown here is derived from an EMBL/GenBank/DDBJ whole genome shotgun (WGS) entry which is preliminary data.</text>
</comment>
<accession>A0AAV4MMH9</accession>
<dbReference type="Gene3D" id="2.60.120.200">
    <property type="match status" value="1"/>
</dbReference>
<dbReference type="InterPro" id="IPR001791">
    <property type="entry name" value="Laminin_G"/>
</dbReference>
<dbReference type="GO" id="GO:0005581">
    <property type="term" value="C:collagen trimer"/>
    <property type="evidence" value="ECO:0007669"/>
    <property type="project" value="UniProtKB-KW"/>
</dbReference>
<proteinExistence type="predicted"/>
<reference evidence="4 5" key="1">
    <citation type="submission" date="2021-06" db="EMBL/GenBank/DDBJ databases">
        <title>Caerostris extrusa draft genome.</title>
        <authorList>
            <person name="Kono N."/>
            <person name="Arakawa K."/>
        </authorList>
    </citation>
    <scope>NUCLEOTIDE SEQUENCE [LARGE SCALE GENOMIC DNA]</scope>
</reference>
<gene>
    <name evidence="4" type="primary">Col11a1</name>
    <name evidence="4" type="ORF">CEXT_744431</name>
</gene>
<dbReference type="InterPro" id="IPR013320">
    <property type="entry name" value="ConA-like_dom_sf"/>
</dbReference>
<keyword evidence="1" id="KW-0677">Repeat</keyword>
<evidence type="ECO:0000313" key="5">
    <source>
        <dbReference type="Proteomes" id="UP001054945"/>
    </source>
</evidence>
<dbReference type="EMBL" id="BPLR01019929">
    <property type="protein sequence ID" value="GIX73236.1"/>
    <property type="molecule type" value="Genomic_DNA"/>
</dbReference>
<protein>
    <submittedName>
        <fullName evidence="4">Collagen alpha-1(XI) chain</fullName>
    </submittedName>
</protein>
<sequence length="311" mass="34234">MEEGSVDILHAVSIGQEPLGVSQSIGICDNRAIRIDDEGNPVYGVPDVAFSITQTAVLTVTTSQLFTGTFPYDFSVLATLRPNQGTESFLFTIYNNIGEEQLALGIGDNVTFMCRESMEEPTLAQVSFPVPVNDGKWHRLALSIKGNSVTLLSECGRQLTESLSRSEEAYIDTTGILLLGSQLVDGVYYEGDIQQLMIVPSPEAAYEQCIDYMPDCEFPLPYSQAPEDTVFPEFPGTPNPSRPDDDDDDEFTDYSYPDSIPGVFTNYSQPDESGSVDENTGYHYYNVQGLPGPRGYQGPLDHQDTKVIRET</sequence>
<dbReference type="SMART" id="SM00210">
    <property type="entry name" value="TSPN"/>
    <property type="match status" value="1"/>
</dbReference>
<dbReference type="SUPFAM" id="SSF49899">
    <property type="entry name" value="Concanavalin A-like lectins/glucanases"/>
    <property type="match status" value="1"/>
</dbReference>
<evidence type="ECO:0000256" key="1">
    <source>
        <dbReference type="ARBA" id="ARBA00022737"/>
    </source>
</evidence>
<evidence type="ECO:0000256" key="2">
    <source>
        <dbReference type="SAM" id="MobiDB-lite"/>
    </source>
</evidence>
<dbReference type="AlphaFoldDB" id="A0AAV4MMH9"/>
<name>A0AAV4MMH9_CAEEX</name>
<evidence type="ECO:0000313" key="4">
    <source>
        <dbReference type="EMBL" id="GIX73236.1"/>
    </source>
</evidence>